<accession>A0A8K0D810</accession>
<keyword evidence="2" id="KW-1185">Reference proteome</keyword>
<protein>
    <submittedName>
        <fullName evidence="1">Uncharacterized protein</fullName>
    </submittedName>
</protein>
<proteinExistence type="predicted"/>
<dbReference type="OrthoDB" id="6617942at2759"/>
<organism evidence="1 2">
    <name type="scientific">Ignelater luminosus</name>
    <name type="common">Cucubano</name>
    <name type="synonym">Pyrophorus luminosus</name>
    <dbReference type="NCBI Taxonomy" id="2038154"/>
    <lineage>
        <taxon>Eukaryota</taxon>
        <taxon>Metazoa</taxon>
        <taxon>Ecdysozoa</taxon>
        <taxon>Arthropoda</taxon>
        <taxon>Hexapoda</taxon>
        <taxon>Insecta</taxon>
        <taxon>Pterygota</taxon>
        <taxon>Neoptera</taxon>
        <taxon>Endopterygota</taxon>
        <taxon>Coleoptera</taxon>
        <taxon>Polyphaga</taxon>
        <taxon>Elateriformia</taxon>
        <taxon>Elateroidea</taxon>
        <taxon>Elateridae</taxon>
        <taxon>Agrypninae</taxon>
        <taxon>Pyrophorini</taxon>
        <taxon>Ignelater</taxon>
    </lineage>
</organism>
<dbReference type="EMBL" id="VTPC01003354">
    <property type="protein sequence ID" value="KAF2898682.1"/>
    <property type="molecule type" value="Genomic_DNA"/>
</dbReference>
<gene>
    <name evidence="1" type="ORF">ILUMI_07495</name>
</gene>
<sequence length="177" mass="20418">MGSIHKLESLKILKYQKRVSKEKLFRNAEETVEIYKGGNQQSCSFIDVSDTDYEEPESISCHNCFCGFERRWDHKRRRSNNNEKEQLIPLFFDGRRNKTLNVTKVAGTFHQFVTMEDDYILVKEPGDSYIGHVTCETAAGDNIKQSILQYLKEINDISALLAFRCDGTVVILGRKVE</sequence>
<dbReference type="AlphaFoldDB" id="A0A8K0D810"/>
<name>A0A8K0D810_IGNLU</name>
<reference evidence="1" key="1">
    <citation type="submission" date="2019-08" db="EMBL/GenBank/DDBJ databases">
        <title>The genome of the North American firefly Photinus pyralis.</title>
        <authorList>
            <consortium name="Photinus pyralis genome working group"/>
            <person name="Fallon T.R."/>
            <person name="Sander Lower S.E."/>
            <person name="Weng J.-K."/>
        </authorList>
    </citation>
    <scope>NUCLEOTIDE SEQUENCE</scope>
    <source>
        <strain evidence="1">TRF0915ILg1</strain>
        <tissue evidence="1">Whole body</tissue>
    </source>
</reference>
<evidence type="ECO:0000313" key="1">
    <source>
        <dbReference type="EMBL" id="KAF2898682.1"/>
    </source>
</evidence>
<comment type="caution">
    <text evidence="1">The sequence shown here is derived from an EMBL/GenBank/DDBJ whole genome shotgun (WGS) entry which is preliminary data.</text>
</comment>
<dbReference type="Proteomes" id="UP000801492">
    <property type="component" value="Unassembled WGS sequence"/>
</dbReference>
<evidence type="ECO:0000313" key="2">
    <source>
        <dbReference type="Proteomes" id="UP000801492"/>
    </source>
</evidence>